<dbReference type="Gene3D" id="1.10.510.10">
    <property type="entry name" value="Transferase(Phosphotransferase) domain 1"/>
    <property type="match status" value="1"/>
</dbReference>
<dbReference type="OrthoDB" id="2649at2759"/>
<evidence type="ECO:0000313" key="11">
    <source>
        <dbReference type="EMBL" id="EKX43590.1"/>
    </source>
</evidence>
<keyword evidence="4" id="KW-0547">Nucleotide-binding</keyword>
<dbReference type="SMART" id="SM00220">
    <property type="entry name" value="S_TKc"/>
    <property type="match status" value="1"/>
</dbReference>
<dbReference type="InterPro" id="IPR011009">
    <property type="entry name" value="Kinase-like_dom_sf"/>
</dbReference>
<accession>L1J667</accession>
<dbReference type="SUPFAM" id="SSF56112">
    <property type="entry name" value="Protein kinase-like (PK-like)"/>
    <property type="match status" value="1"/>
</dbReference>
<feature type="domain" description="Protein kinase" evidence="10">
    <location>
        <begin position="1"/>
        <end position="311"/>
    </location>
</feature>
<dbReference type="HOGENOM" id="CLU_000288_81_13_1"/>
<feature type="non-terminal residue" evidence="11">
    <location>
        <position position="1"/>
    </location>
</feature>
<dbReference type="EC" id="2.7.11.1" evidence="1"/>
<dbReference type="GO" id="GO:0000245">
    <property type="term" value="P:spliceosomal complex assembly"/>
    <property type="evidence" value="ECO:0007669"/>
    <property type="project" value="TreeGrafter"/>
</dbReference>
<dbReference type="GO" id="GO:0004674">
    <property type="term" value="F:protein serine/threonine kinase activity"/>
    <property type="evidence" value="ECO:0007669"/>
    <property type="project" value="UniProtKB-KW"/>
</dbReference>
<feature type="region of interest" description="Disordered" evidence="9">
    <location>
        <begin position="321"/>
        <end position="349"/>
    </location>
</feature>
<keyword evidence="2" id="KW-0723">Serine/threonine-protein kinase</keyword>
<dbReference type="GeneID" id="17300286"/>
<dbReference type="STRING" id="905079.L1J667"/>
<keyword evidence="13" id="KW-1185">Reference proteome</keyword>
<gene>
    <name evidence="11" type="ORF">GUITHDRAFT_72980</name>
</gene>
<keyword evidence="5" id="KW-0418">Kinase</keyword>
<evidence type="ECO:0000259" key="10">
    <source>
        <dbReference type="PROSITE" id="PS50011"/>
    </source>
</evidence>
<dbReference type="FunFam" id="1.10.510.10:FF:000275">
    <property type="entry name" value="SRSF protein kinase 2 isoform X3"/>
    <property type="match status" value="1"/>
</dbReference>
<evidence type="ECO:0000313" key="12">
    <source>
        <dbReference type="EnsemblProtists" id="EKX43590"/>
    </source>
</evidence>
<name>L1J667_GUITC</name>
<evidence type="ECO:0000256" key="9">
    <source>
        <dbReference type="SAM" id="MobiDB-lite"/>
    </source>
</evidence>
<dbReference type="eggNOG" id="KOG1290">
    <property type="taxonomic scope" value="Eukaryota"/>
</dbReference>
<reference evidence="12" key="3">
    <citation type="submission" date="2016-03" db="UniProtKB">
        <authorList>
            <consortium name="EnsemblProtists"/>
        </authorList>
    </citation>
    <scope>IDENTIFICATION</scope>
</reference>
<dbReference type="Gene3D" id="3.30.200.20">
    <property type="entry name" value="Phosphorylase Kinase, domain 1"/>
    <property type="match status" value="1"/>
</dbReference>
<comment type="catalytic activity">
    <reaction evidence="7">
        <text>L-threonyl-[protein] + ATP = O-phospho-L-threonyl-[protein] + ADP + H(+)</text>
        <dbReference type="Rhea" id="RHEA:46608"/>
        <dbReference type="Rhea" id="RHEA-COMP:11060"/>
        <dbReference type="Rhea" id="RHEA-COMP:11605"/>
        <dbReference type="ChEBI" id="CHEBI:15378"/>
        <dbReference type="ChEBI" id="CHEBI:30013"/>
        <dbReference type="ChEBI" id="CHEBI:30616"/>
        <dbReference type="ChEBI" id="CHEBI:61977"/>
        <dbReference type="ChEBI" id="CHEBI:456216"/>
        <dbReference type="EC" id="2.7.11.1"/>
    </reaction>
</comment>
<keyword evidence="6" id="KW-0067">ATP-binding</keyword>
<dbReference type="PANTHER" id="PTHR47634">
    <property type="entry name" value="PROTEIN KINASE DOMAIN-CONTAINING PROTEIN-RELATED"/>
    <property type="match status" value="1"/>
</dbReference>
<evidence type="ECO:0000256" key="8">
    <source>
        <dbReference type="ARBA" id="ARBA00048679"/>
    </source>
</evidence>
<evidence type="ECO:0000256" key="1">
    <source>
        <dbReference type="ARBA" id="ARBA00012513"/>
    </source>
</evidence>
<dbReference type="OMA" id="CWADQQL"/>
<comment type="catalytic activity">
    <reaction evidence="8">
        <text>L-seryl-[protein] + ATP = O-phospho-L-seryl-[protein] + ADP + H(+)</text>
        <dbReference type="Rhea" id="RHEA:17989"/>
        <dbReference type="Rhea" id="RHEA-COMP:9863"/>
        <dbReference type="Rhea" id="RHEA-COMP:11604"/>
        <dbReference type="ChEBI" id="CHEBI:15378"/>
        <dbReference type="ChEBI" id="CHEBI:29999"/>
        <dbReference type="ChEBI" id="CHEBI:30616"/>
        <dbReference type="ChEBI" id="CHEBI:83421"/>
        <dbReference type="ChEBI" id="CHEBI:456216"/>
        <dbReference type="EC" id="2.7.11.1"/>
    </reaction>
</comment>
<proteinExistence type="predicted"/>
<dbReference type="InterPro" id="IPR000719">
    <property type="entry name" value="Prot_kinase_dom"/>
</dbReference>
<evidence type="ECO:0000256" key="7">
    <source>
        <dbReference type="ARBA" id="ARBA00047899"/>
    </source>
</evidence>
<dbReference type="EMBL" id="JH993009">
    <property type="protein sequence ID" value="EKX43590.1"/>
    <property type="molecule type" value="Genomic_DNA"/>
</dbReference>
<dbReference type="PaxDb" id="55529-EKX43590"/>
<dbReference type="PROSITE" id="PS00108">
    <property type="entry name" value="PROTEIN_KINASE_ST"/>
    <property type="match status" value="1"/>
</dbReference>
<protein>
    <recommendedName>
        <fullName evidence="1">non-specific serine/threonine protein kinase</fullName>
        <ecNumber evidence="1">2.7.11.1</ecNumber>
    </recommendedName>
</protein>
<evidence type="ECO:0000256" key="6">
    <source>
        <dbReference type="ARBA" id="ARBA00022840"/>
    </source>
</evidence>
<evidence type="ECO:0000256" key="3">
    <source>
        <dbReference type="ARBA" id="ARBA00022679"/>
    </source>
</evidence>
<dbReference type="Pfam" id="PF00069">
    <property type="entry name" value="Pkinase"/>
    <property type="match status" value="1"/>
</dbReference>
<reference evidence="13" key="2">
    <citation type="submission" date="2012-11" db="EMBL/GenBank/DDBJ databases">
        <authorList>
            <person name="Kuo A."/>
            <person name="Curtis B.A."/>
            <person name="Tanifuji G."/>
            <person name="Burki F."/>
            <person name="Gruber A."/>
            <person name="Irimia M."/>
            <person name="Maruyama S."/>
            <person name="Arias M.C."/>
            <person name="Ball S.G."/>
            <person name="Gile G.H."/>
            <person name="Hirakawa Y."/>
            <person name="Hopkins J.F."/>
            <person name="Rensing S.A."/>
            <person name="Schmutz J."/>
            <person name="Symeonidi A."/>
            <person name="Elias M."/>
            <person name="Eveleigh R.J."/>
            <person name="Herman E.K."/>
            <person name="Klute M.J."/>
            <person name="Nakayama T."/>
            <person name="Obornik M."/>
            <person name="Reyes-Prieto A."/>
            <person name="Armbrust E.V."/>
            <person name="Aves S.J."/>
            <person name="Beiko R.G."/>
            <person name="Coutinho P."/>
            <person name="Dacks J.B."/>
            <person name="Durnford D.G."/>
            <person name="Fast N.M."/>
            <person name="Green B.R."/>
            <person name="Grisdale C."/>
            <person name="Hempe F."/>
            <person name="Henrissat B."/>
            <person name="Hoppner M.P."/>
            <person name="Ishida K.-I."/>
            <person name="Kim E."/>
            <person name="Koreny L."/>
            <person name="Kroth P.G."/>
            <person name="Liu Y."/>
            <person name="Malik S.-B."/>
            <person name="Maier U.G."/>
            <person name="McRose D."/>
            <person name="Mock T."/>
            <person name="Neilson J.A."/>
            <person name="Onodera N.T."/>
            <person name="Poole A.M."/>
            <person name="Pritham E.J."/>
            <person name="Richards T.A."/>
            <person name="Rocap G."/>
            <person name="Roy S.W."/>
            <person name="Sarai C."/>
            <person name="Schaack S."/>
            <person name="Shirato S."/>
            <person name="Slamovits C.H."/>
            <person name="Spencer D.F."/>
            <person name="Suzuki S."/>
            <person name="Worden A.Z."/>
            <person name="Zauner S."/>
            <person name="Barry K."/>
            <person name="Bell C."/>
            <person name="Bharti A.K."/>
            <person name="Crow J.A."/>
            <person name="Grimwood J."/>
            <person name="Kramer R."/>
            <person name="Lindquist E."/>
            <person name="Lucas S."/>
            <person name="Salamov A."/>
            <person name="McFadden G.I."/>
            <person name="Lane C.E."/>
            <person name="Keeling P.J."/>
            <person name="Gray M.W."/>
            <person name="Grigoriev I.V."/>
            <person name="Archibald J.M."/>
        </authorList>
    </citation>
    <scope>NUCLEOTIDE SEQUENCE</scope>
    <source>
        <strain evidence="13">CCMP2712</strain>
    </source>
</reference>
<dbReference type="InterPro" id="IPR008271">
    <property type="entry name" value="Ser/Thr_kinase_AS"/>
</dbReference>
<evidence type="ECO:0000313" key="13">
    <source>
        <dbReference type="Proteomes" id="UP000011087"/>
    </source>
</evidence>
<evidence type="ECO:0000256" key="4">
    <source>
        <dbReference type="ARBA" id="ARBA00022741"/>
    </source>
</evidence>
<dbReference type="AlphaFoldDB" id="L1J667"/>
<reference evidence="11 13" key="1">
    <citation type="journal article" date="2012" name="Nature">
        <title>Algal genomes reveal evolutionary mosaicism and the fate of nucleomorphs.</title>
        <authorList>
            <consortium name="DOE Joint Genome Institute"/>
            <person name="Curtis B.A."/>
            <person name="Tanifuji G."/>
            <person name="Burki F."/>
            <person name="Gruber A."/>
            <person name="Irimia M."/>
            <person name="Maruyama S."/>
            <person name="Arias M.C."/>
            <person name="Ball S.G."/>
            <person name="Gile G.H."/>
            <person name="Hirakawa Y."/>
            <person name="Hopkins J.F."/>
            <person name="Kuo A."/>
            <person name="Rensing S.A."/>
            <person name="Schmutz J."/>
            <person name="Symeonidi A."/>
            <person name="Elias M."/>
            <person name="Eveleigh R.J."/>
            <person name="Herman E.K."/>
            <person name="Klute M.J."/>
            <person name="Nakayama T."/>
            <person name="Obornik M."/>
            <person name="Reyes-Prieto A."/>
            <person name="Armbrust E.V."/>
            <person name="Aves S.J."/>
            <person name="Beiko R.G."/>
            <person name="Coutinho P."/>
            <person name="Dacks J.B."/>
            <person name="Durnford D.G."/>
            <person name="Fast N.M."/>
            <person name="Green B.R."/>
            <person name="Grisdale C.J."/>
            <person name="Hempel F."/>
            <person name="Henrissat B."/>
            <person name="Hoppner M.P."/>
            <person name="Ishida K."/>
            <person name="Kim E."/>
            <person name="Koreny L."/>
            <person name="Kroth P.G."/>
            <person name="Liu Y."/>
            <person name="Malik S.B."/>
            <person name="Maier U.G."/>
            <person name="McRose D."/>
            <person name="Mock T."/>
            <person name="Neilson J.A."/>
            <person name="Onodera N.T."/>
            <person name="Poole A.M."/>
            <person name="Pritham E.J."/>
            <person name="Richards T.A."/>
            <person name="Rocap G."/>
            <person name="Roy S.W."/>
            <person name="Sarai C."/>
            <person name="Schaack S."/>
            <person name="Shirato S."/>
            <person name="Slamovits C.H."/>
            <person name="Spencer D.F."/>
            <person name="Suzuki S."/>
            <person name="Worden A.Z."/>
            <person name="Zauner S."/>
            <person name="Barry K."/>
            <person name="Bell C."/>
            <person name="Bharti A.K."/>
            <person name="Crow J.A."/>
            <person name="Grimwood J."/>
            <person name="Kramer R."/>
            <person name="Lindquist E."/>
            <person name="Lucas S."/>
            <person name="Salamov A."/>
            <person name="McFadden G.I."/>
            <person name="Lane C.E."/>
            <person name="Keeling P.J."/>
            <person name="Gray M.W."/>
            <person name="Grigoriev I.V."/>
            <person name="Archibald J.M."/>
        </authorList>
    </citation>
    <scope>NUCLEOTIDE SEQUENCE</scope>
    <source>
        <strain evidence="11 13">CCMP2712</strain>
    </source>
</reference>
<dbReference type="EnsemblProtists" id="EKX43590">
    <property type="protein sequence ID" value="EKX43590"/>
    <property type="gene ID" value="GUITHDRAFT_72980"/>
</dbReference>
<dbReference type="Proteomes" id="UP000011087">
    <property type="component" value="Unassembled WGS sequence"/>
</dbReference>
<dbReference type="PANTHER" id="PTHR47634:SF9">
    <property type="entry name" value="PROTEIN KINASE DOMAIN-CONTAINING PROTEIN-RELATED"/>
    <property type="match status" value="1"/>
</dbReference>
<dbReference type="GO" id="GO:0005524">
    <property type="term" value="F:ATP binding"/>
    <property type="evidence" value="ECO:0007669"/>
    <property type="project" value="UniProtKB-KW"/>
</dbReference>
<keyword evidence="3" id="KW-0808">Transferase</keyword>
<dbReference type="PROSITE" id="PS50011">
    <property type="entry name" value="PROTEIN_KINASE_DOM"/>
    <property type="match status" value="1"/>
</dbReference>
<dbReference type="InterPro" id="IPR051334">
    <property type="entry name" value="SRPK"/>
</dbReference>
<dbReference type="RefSeq" id="XP_005830570.1">
    <property type="nucleotide sequence ID" value="XM_005830513.1"/>
</dbReference>
<organism evidence="11">
    <name type="scientific">Guillardia theta (strain CCMP2712)</name>
    <name type="common">Cryptophyte</name>
    <dbReference type="NCBI Taxonomy" id="905079"/>
    <lineage>
        <taxon>Eukaryota</taxon>
        <taxon>Cryptophyceae</taxon>
        <taxon>Pyrenomonadales</taxon>
        <taxon>Geminigeraceae</taxon>
        <taxon>Guillardia</taxon>
    </lineage>
</organism>
<dbReference type="GO" id="GO:0050684">
    <property type="term" value="P:regulation of mRNA processing"/>
    <property type="evidence" value="ECO:0007669"/>
    <property type="project" value="TreeGrafter"/>
</dbReference>
<dbReference type="KEGG" id="gtt:GUITHDRAFT_72980"/>
<evidence type="ECO:0000256" key="2">
    <source>
        <dbReference type="ARBA" id="ARBA00022527"/>
    </source>
</evidence>
<sequence>FGTVYAAVDNVEKKPIAVKIQRPGRKLSQVALDEISLLRVVREKLEEDEGESPRRCSGGRHVVRIFGHFVHKGLSGMQVCTQLELLGPSLLDLLKDCKYKGLPLPLVKVITRDVLRGLHFLHERCNIIHTDLKPENVLLSVRPVHAKIVDLGNACLKDKKFTEDIQTIEYRSPEVIVGSGYDASADMWSLACMVFELITGEYLFDPKECTAHGKLLYSREEDLLAHQQELLGLMPLALTKGGRRFKEFFKPNGELRNIFSLKFWALPQVLQQKYKMKEEVAAQVSDFLLPMLKFNPKERATALEMLNHPWLTAEEEEVKAEVKEGAVKGGQEERKEEEGREESQGTEKR</sequence>
<evidence type="ECO:0000256" key="5">
    <source>
        <dbReference type="ARBA" id="ARBA00022777"/>
    </source>
</evidence>